<feature type="non-terminal residue" evidence="1">
    <location>
        <position position="1"/>
    </location>
</feature>
<evidence type="ECO:0000313" key="1">
    <source>
        <dbReference type="EMBL" id="JAG16527.1"/>
    </source>
</evidence>
<name>A0A0A9X732_LYGHE</name>
<reference evidence="1" key="2">
    <citation type="submission" date="2014-07" db="EMBL/GenBank/DDBJ databases">
        <authorList>
            <person name="Hull J."/>
        </authorList>
    </citation>
    <scope>NUCLEOTIDE SEQUENCE</scope>
</reference>
<organism evidence="1">
    <name type="scientific">Lygus hesperus</name>
    <name type="common">Western plant bug</name>
    <dbReference type="NCBI Taxonomy" id="30085"/>
    <lineage>
        <taxon>Eukaryota</taxon>
        <taxon>Metazoa</taxon>
        <taxon>Ecdysozoa</taxon>
        <taxon>Arthropoda</taxon>
        <taxon>Hexapoda</taxon>
        <taxon>Insecta</taxon>
        <taxon>Pterygota</taxon>
        <taxon>Neoptera</taxon>
        <taxon>Paraneoptera</taxon>
        <taxon>Hemiptera</taxon>
        <taxon>Heteroptera</taxon>
        <taxon>Panheteroptera</taxon>
        <taxon>Cimicomorpha</taxon>
        <taxon>Miridae</taxon>
        <taxon>Mirini</taxon>
        <taxon>Lygus</taxon>
    </lineage>
</organism>
<reference evidence="2" key="3">
    <citation type="submission" date="2014-09" db="EMBL/GenBank/DDBJ databases">
        <authorList>
            <person name="Magalhaes I.L.F."/>
            <person name="Oliveira U."/>
            <person name="Santos F.R."/>
            <person name="Vidigal T.H.D.A."/>
            <person name="Brescovit A.D."/>
            <person name="Santos A.J."/>
        </authorList>
    </citation>
    <scope>NUCLEOTIDE SEQUENCE</scope>
</reference>
<dbReference type="EMBL" id="GBHO01027077">
    <property type="protein sequence ID" value="JAG16527.1"/>
    <property type="molecule type" value="Transcribed_RNA"/>
</dbReference>
<evidence type="ECO:0000313" key="2">
    <source>
        <dbReference type="EMBL" id="JAG59320.1"/>
    </source>
</evidence>
<proteinExistence type="predicted"/>
<reference evidence="1" key="1">
    <citation type="journal article" date="2014" name="PLoS ONE">
        <title>Transcriptome-Based Identification of ABC Transporters in the Western Tarnished Plant Bug Lygus hesperus.</title>
        <authorList>
            <person name="Hull J.J."/>
            <person name="Chaney K."/>
            <person name="Geib S.M."/>
            <person name="Fabrick J.A."/>
            <person name="Brent C.S."/>
            <person name="Walsh D."/>
            <person name="Lavine L.C."/>
        </authorList>
    </citation>
    <scope>NUCLEOTIDE SEQUENCE</scope>
</reference>
<dbReference type="EMBL" id="GBRD01006501">
    <property type="protein sequence ID" value="JAG59320.1"/>
    <property type="molecule type" value="Transcribed_RNA"/>
</dbReference>
<protein>
    <submittedName>
        <fullName evidence="1">Twitchin</fullName>
    </submittedName>
</protein>
<gene>
    <name evidence="1" type="primary">unc-22_7</name>
    <name evidence="1" type="ORF">CM83_1978</name>
</gene>
<dbReference type="AlphaFoldDB" id="A0A0A9X732"/>
<feature type="non-terminal residue" evidence="1">
    <location>
        <position position="107"/>
    </location>
</feature>
<accession>A0A0A9X732</accession>
<sequence length="107" mass="12460">QGFDIVGRAEFPWVVDIRSCPTDKLRECHLEVDREQQSNWAVGNLVSPIHVFTSCLAVADIKLLPLAYDVKRYILVNKDPRKHIVMYASSYHYEDVHRYTGEIGRNW</sequence>